<evidence type="ECO:0000313" key="2">
    <source>
        <dbReference type="Proteomes" id="UP000199025"/>
    </source>
</evidence>
<dbReference type="AlphaFoldDB" id="A0A1I3JRM0"/>
<reference evidence="1 2" key="1">
    <citation type="submission" date="2016-10" db="EMBL/GenBank/DDBJ databases">
        <authorList>
            <person name="de Groot N.N."/>
        </authorList>
    </citation>
    <scope>NUCLEOTIDE SEQUENCE [LARGE SCALE GENOMIC DNA]</scope>
    <source>
        <strain evidence="1 2">DSM 44468</strain>
    </source>
</reference>
<protein>
    <submittedName>
        <fullName evidence="1">Uncharacterized protein</fullName>
    </submittedName>
</protein>
<gene>
    <name evidence="1" type="ORF">SAMN05421835_101241</name>
</gene>
<proteinExistence type="predicted"/>
<dbReference type="EMBL" id="FORP01000001">
    <property type="protein sequence ID" value="SFI62668.1"/>
    <property type="molecule type" value="Genomic_DNA"/>
</dbReference>
<sequence length="110" mass="13046">MTWQHFDDNVPDCHSWYTVVPGTLADMRFLARIREFLATQHELAQRQALLDRPWEEDLLHWAFDGREWHLHGHLAPPPNRRRYSTTTSGWCPGLRVARSRADDVRLRENS</sequence>
<name>A0A1I3JRM0_9PSEU</name>
<organism evidence="1 2">
    <name type="scientific">Amycolatopsis sacchari</name>
    <dbReference type="NCBI Taxonomy" id="115433"/>
    <lineage>
        <taxon>Bacteria</taxon>
        <taxon>Bacillati</taxon>
        <taxon>Actinomycetota</taxon>
        <taxon>Actinomycetes</taxon>
        <taxon>Pseudonocardiales</taxon>
        <taxon>Pseudonocardiaceae</taxon>
        <taxon>Amycolatopsis</taxon>
    </lineage>
</organism>
<accession>A0A1I3JRM0</accession>
<dbReference type="Proteomes" id="UP000199025">
    <property type="component" value="Unassembled WGS sequence"/>
</dbReference>
<evidence type="ECO:0000313" key="1">
    <source>
        <dbReference type="EMBL" id="SFI62668.1"/>
    </source>
</evidence>
<keyword evidence="2" id="KW-1185">Reference proteome</keyword>
<dbReference type="STRING" id="115433.SAMN05421835_101241"/>